<evidence type="ECO:0000313" key="5">
    <source>
        <dbReference type="EMBL" id="KAK7590804.1"/>
    </source>
</evidence>
<dbReference type="GO" id="GO:0098609">
    <property type="term" value="P:cell-cell adhesion"/>
    <property type="evidence" value="ECO:0007669"/>
    <property type="project" value="TreeGrafter"/>
</dbReference>
<protein>
    <submittedName>
        <fullName evidence="5">Uncharacterized protein</fullName>
    </submittedName>
</protein>
<dbReference type="CDD" id="cd00096">
    <property type="entry name" value="Ig"/>
    <property type="match status" value="1"/>
</dbReference>
<dbReference type="PANTHER" id="PTHR44170:SF6">
    <property type="entry name" value="CONTACTIN"/>
    <property type="match status" value="1"/>
</dbReference>
<keyword evidence="1" id="KW-0677">Repeat</keyword>
<dbReference type="CDD" id="cd00063">
    <property type="entry name" value="FN3"/>
    <property type="match status" value="1"/>
</dbReference>
<dbReference type="InterPro" id="IPR003961">
    <property type="entry name" value="FN3_dom"/>
</dbReference>
<name>A0AAN9TKF7_9HEMI</name>
<dbReference type="Pfam" id="PF07679">
    <property type="entry name" value="I-set"/>
    <property type="match status" value="1"/>
</dbReference>
<evidence type="ECO:0000256" key="2">
    <source>
        <dbReference type="ARBA" id="ARBA00023157"/>
    </source>
</evidence>
<dbReference type="SMART" id="SM00408">
    <property type="entry name" value="IGc2"/>
    <property type="match status" value="5"/>
</dbReference>
<feature type="domain" description="Ig-like" evidence="3">
    <location>
        <begin position="455"/>
        <end position="539"/>
    </location>
</feature>
<keyword evidence="6" id="KW-1185">Reference proteome</keyword>
<dbReference type="EMBL" id="JBBCAQ010000022">
    <property type="protein sequence ID" value="KAK7590804.1"/>
    <property type="molecule type" value="Genomic_DNA"/>
</dbReference>
<dbReference type="PROSITE" id="PS50835">
    <property type="entry name" value="IG_LIKE"/>
    <property type="match status" value="2"/>
</dbReference>
<accession>A0AAN9TKF7</accession>
<dbReference type="InterPro" id="IPR013098">
    <property type="entry name" value="Ig_I-set"/>
</dbReference>
<evidence type="ECO:0000259" key="3">
    <source>
        <dbReference type="PROSITE" id="PS50835"/>
    </source>
</evidence>
<dbReference type="InterPro" id="IPR003599">
    <property type="entry name" value="Ig_sub"/>
</dbReference>
<dbReference type="GO" id="GO:0016020">
    <property type="term" value="C:membrane"/>
    <property type="evidence" value="ECO:0007669"/>
    <property type="project" value="UniProtKB-SubCell"/>
</dbReference>
<evidence type="ECO:0000256" key="1">
    <source>
        <dbReference type="ARBA" id="ARBA00022737"/>
    </source>
</evidence>
<dbReference type="GO" id="GO:0030154">
    <property type="term" value="P:cell differentiation"/>
    <property type="evidence" value="ECO:0007669"/>
    <property type="project" value="UniProtKB-ARBA"/>
</dbReference>
<dbReference type="InterPro" id="IPR036179">
    <property type="entry name" value="Ig-like_dom_sf"/>
</dbReference>
<dbReference type="GO" id="GO:0009653">
    <property type="term" value="P:anatomical structure morphogenesis"/>
    <property type="evidence" value="ECO:0007669"/>
    <property type="project" value="UniProtKB-ARBA"/>
</dbReference>
<organism evidence="5 6">
    <name type="scientific">Parthenolecanium corni</name>
    <dbReference type="NCBI Taxonomy" id="536013"/>
    <lineage>
        <taxon>Eukaryota</taxon>
        <taxon>Metazoa</taxon>
        <taxon>Ecdysozoa</taxon>
        <taxon>Arthropoda</taxon>
        <taxon>Hexapoda</taxon>
        <taxon>Insecta</taxon>
        <taxon>Pterygota</taxon>
        <taxon>Neoptera</taxon>
        <taxon>Paraneoptera</taxon>
        <taxon>Hemiptera</taxon>
        <taxon>Sternorrhyncha</taxon>
        <taxon>Coccoidea</taxon>
        <taxon>Coccidae</taxon>
        <taxon>Parthenolecanium</taxon>
    </lineage>
</organism>
<dbReference type="SMART" id="SM00409">
    <property type="entry name" value="IG"/>
    <property type="match status" value="5"/>
</dbReference>
<gene>
    <name evidence="5" type="ORF">V9T40_002417</name>
</gene>
<dbReference type="AlphaFoldDB" id="A0AAN9TKF7"/>
<dbReference type="PROSITE" id="PS50853">
    <property type="entry name" value="FN3"/>
    <property type="match status" value="1"/>
</dbReference>
<dbReference type="SUPFAM" id="SSF48726">
    <property type="entry name" value="Immunoglobulin"/>
    <property type="match status" value="4"/>
</dbReference>
<feature type="domain" description="Fibronectin type-III" evidence="4">
    <location>
        <begin position="543"/>
        <end position="638"/>
    </location>
</feature>
<comment type="caution">
    <text evidence="5">The sequence shown here is derived from an EMBL/GenBank/DDBJ whole genome shotgun (WGS) entry which is preliminary data.</text>
</comment>
<sequence length="662" mass="74854">MSKPDVFCDIHEIIYPANLKDQEHKFLEDEYAGPESQAFVQRERRAVSTGWVSLSTTALNIIEGESGAVTCSGDTNDLVWLNSRLKKVKVSARGWNPVFTGQKTGKNDKVYLVLSFRNVSMSQAGEYTCSVSVLSKLKTESISIKVAPTSLNFSPDKDEKSAKEYENFSVTCSGRVSRIWWTYNGNVIDSNPAIDKNVYVESKRHDELKLNFENVQKFNEGEYYCNGNSTFNGQFLKKRFKLQVTENNFLGAPSIRSRHSPMFNNVAKVTIHSNFTAACIGETDNIEWSGPPHFWTIPERSFLTGDNPIYTEKLPIFKNKLLLRFRNVTLNDEGTYKCRVTKENSPAVVAEFNLTVIIPIEFNNTPAIYSIHETGDVKLECAVNGRPKPEVLWYRHDKPVINETGISYDGDSLIIKNVTYQNAGKYICQARQSSIEGATRERAVSLQVFHKPYFPKVNVTIERLKNKTSFIECHADADPPARYTWYKNKSVAITASGSLASNLENGTIELPLLNNTEYEILICNATNSHGSSNLTVNVTAMQMPLAPLVRLLIASQNEVKYEIISLRNESITEFNIEYREKSSNEWNEHNETKPESYLHVYVLDELHPKTEYVIRARSVNPVGVSEFSKEVEVKTSLANQLTASVGVLFAVIPTIYYNFEFL</sequence>
<proteinExistence type="predicted"/>
<dbReference type="PANTHER" id="PTHR44170">
    <property type="entry name" value="PROTEIN SIDEKICK"/>
    <property type="match status" value="1"/>
</dbReference>
<dbReference type="SUPFAM" id="SSF49265">
    <property type="entry name" value="Fibronectin type III"/>
    <property type="match status" value="1"/>
</dbReference>
<dbReference type="Gene3D" id="2.60.40.10">
    <property type="entry name" value="Immunoglobulins"/>
    <property type="match status" value="6"/>
</dbReference>
<dbReference type="InterPro" id="IPR036116">
    <property type="entry name" value="FN3_sf"/>
</dbReference>
<reference evidence="5 6" key="1">
    <citation type="submission" date="2024-03" db="EMBL/GenBank/DDBJ databases">
        <title>Adaptation during the transition from Ophiocordyceps entomopathogen to insect associate is accompanied by gene loss and intensified selection.</title>
        <authorList>
            <person name="Ward C.M."/>
            <person name="Onetto C.A."/>
            <person name="Borneman A.R."/>
        </authorList>
    </citation>
    <scope>NUCLEOTIDE SEQUENCE [LARGE SCALE GENOMIC DNA]</scope>
    <source>
        <strain evidence="5">AWRI1</strain>
        <tissue evidence="5">Single Adult Female</tissue>
    </source>
</reference>
<dbReference type="InterPro" id="IPR013783">
    <property type="entry name" value="Ig-like_fold"/>
</dbReference>
<dbReference type="InterPro" id="IPR003598">
    <property type="entry name" value="Ig_sub2"/>
</dbReference>
<dbReference type="Pfam" id="PF00041">
    <property type="entry name" value="fn3"/>
    <property type="match status" value="1"/>
</dbReference>
<keyword evidence="2" id="KW-1015">Disulfide bond</keyword>
<feature type="domain" description="Ig-like" evidence="3">
    <location>
        <begin position="346"/>
        <end position="445"/>
    </location>
</feature>
<dbReference type="InterPro" id="IPR007110">
    <property type="entry name" value="Ig-like_dom"/>
</dbReference>
<dbReference type="Proteomes" id="UP001367676">
    <property type="component" value="Unassembled WGS sequence"/>
</dbReference>
<evidence type="ECO:0000259" key="4">
    <source>
        <dbReference type="PROSITE" id="PS50853"/>
    </source>
</evidence>
<evidence type="ECO:0000313" key="6">
    <source>
        <dbReference type="Proteomes" id="UP001367676"/>
    </source>
</evidence>